<feature type="transmembrane region" description="Helical" evidence="9">
    <location>
        <begin position="63"/>
        <end position="81"/>
    </location>
</feature>
<dbReference type="InterPro" id="IPR023271">
    <property type="entry name" value="Aquaporin-like"/>
</dbReference>
<keyword evidence="3 8" id="KW-0813">Transport</keyword>
<dbReference type="GO" id="GO:0015250">
    <property type="term" value="F:water channel activity"/>
    <property type="evidence" value="ECO:0007669"/>
    <property type="project" value="TreeGrafter"/>
</dbReference>
<feature type="transmembrane region" description="Helical" evidence="9">
    <location>
        <begin position="217"/>
        <end position="240"/>
    </location>
</feature>
<dbReference type="InterPro" id="IPR022357">
    <property type="entry name" value="MIP_CS"/>
</dbReference>
<dbReference type="InterPro" id="IPR000425">
    <property type="entry name" value="MIP"/>
</dbReference>
<organism evidence="10">
    <name type="scientific">Octopus bimaculoides</name>
    <name type="common">California two-spotted octopus</name>
    <dbReference type="NCBI Taxonomy" id="37653"/>
    <lineage>
        <taxon>Eukaryota</taxon>
        <taxon>Metazoa</taxon>
        <taxon>Spiralia</taxon>
        <taxon>Lophotrochozoa</taxon>
        <taxon>Mollusca</taxon>
        <taxon>Cephalopoda</taxon>
        <taxon>Coleoidea</taxon>
        <taxon>Octopodiformes</taxon>
        <taxon>Octopoda</taxon>
        <taxon>Incirrata</taxon>
        <taxon>Octopodidae</taxon>
        <taxon>Octopus</taxon>
    </lineage>
</organism>
<feature type="transmembrane region" description="Helical" evidence="9">
    <location>
        <begin position="93"/>
        <end position="126"/>
    </location>
</feature>
<dbReference type="CDD" id="cd00333">
    <property type="entry name" value="MIP"/>
    <property type="match status" value="1"/>
</dbReference>
<dbReference type="Gene3D" id="1.20.1080.10">
    <property type="entry name" value="Glycerol uptake facilitator protein"/>
    <property type="match status" value="1"/>
</dbReference>
<feature type="transmembrane region" description="Helical" evidence="9">
    <location>
        <begin position="146"/>
        <end position="166"/>
    </location>
</feature>
<keyword evidence="4" id="KW-1003">Cell membrane</keyword>
<reference evidence="10" key="1">
    <citation type="submission" date="2015-07" db="EMBL/GenBank/DDBJ databases">
        <title>MeaNS - Measles Nucleotide Surveillance Program.</title>
        <authorList>
            <person name="Tran T."/>
            <person name="Druce J."/>
        </authorList>
    </citation>
    <scope>NUCLEOTIDE SEQUENCE</scope>
    <source>
        <strain evidence="10">UCB-OBI-ISO-001</strain>
        <tissue evidence="10">Gonad</tissue>
    </source>
</reference>
<feature type="transmembrane region" description="Helical" evidence="9">
    <location>
        <begin position="34"/>
        <end position="57"/>
    </location>
</feature>
<keyword evidence="5 8" id="KW-0812">Transmembrane</keyword>
<sequence>MEALYIHIANKLDNVRKSAKTYGSIREEILSWDLWRATFAEFLATFLFVFAGCASVSSQPTNVVQIALCFGLGIMAMVQMVGHISGGHINPAVTIAMAIVFNITPLRALFYIIAQCLGAIVGAFFLKGVSVSGASLGVTTLNKINAGQGFAVELFLTFVLVAVIFATTDPNRTHFGNASIAIGLTVTLSHLAALHLTGSSINPARSLGSAAAANYWAYHWVYWVGPILGGCAAALLYKYFLNPYRNMPSMEETLQMVTSDKGMTFMETADGKKSDVVSRNADNTESASL</sequence>
<gene>
    <name evidence="10" type="ORF">OCBIM_22038019mg</name>
</gene>
<dbReference type="GO" id="GO:0005886">
    <property type="term" value="C:plasma membrane"/>
    <property type="evidence" value="ECO:0007669"/>
    <property type="project" value="UniProtKB-SubCell"/>
</dbReference>
<name>A0A0L8I226_OCTBM</name>
<evidence type="ECO:0008006" key="11">
    <source>
        <dbReference type="Google" id="ProtNLM"/>
    </source>
</evidence>
<evidence type="ECO:0000313" key="10">
    <source>
        <dbReference type="EMBL" id="KOF95548.1"/>
    </source>
</evidence>
<dbReference type="PANTHER" id="PTHR19139:SF199">
    <property type="entry name" value="MIP17260P"/>
    <property type="match status" value="1"/>
</dbReference>
<comment type="similarity">
    <text evidence="2 8">Belongs to the MIP/aquaporin (TC 1.A.8) family.</text>
</comment>
<dbReference type="AlphaFoldDB" id="A0A0L8I226"/>
<evidence type="ECO:0000256" key="6">
    <source>
        <dbReference type="ARBA" id="ARBA00022989"/>
    </source>
</evidence>
<evidence type="ECO:0000256" key="9">
    <source>
        <dbReference type="SAM" id="Phobius"/>
    </source>
</evidence>
<accession>A0A0L8I226</accession>
<dbReference type="STRING" id="37653.A0A0L8I226"/>
<dbReference type="PRINTS" id="PR00783">
    <property type="entry name" value="MINTRINSICP"/>
</dbReference>
<dbReference type="OMA" id="EFVITFH"/>
<dbReference type="NCBIfam" id="TIGR00861">
    <property type="entry name" value="MIP"/>
    <property type="match status" value="1"/>
</dbReference>
<keyword evidence="7 9" id="KW-0472">Membrane</keyword>
<dbReference type="PANTHER" id="PTHR19139">
    <property type="entry name" value="AQUAPORIN TRANSPORTER"/>
    <property type="match status" value="1"/>
</dbReference>
<proteinExistence type="inferred from homology"/>
<evidence type="ECO:0000256" key="5">
    <source>
        <dbReference type="ARBA" id="ARBA00022692"/>
    </source>
</evidence>
<evidence type="ECO:0000256" key="4">
    <source>
        <dbReference type="ARBA" id="ARBA00022475"/>
    </source>
</evidence>
<protein>
    <recommendedName>
        <fullName evidence="11">Aquaporin</fullName>
    </recommendedName>
</protein>
<dbReference type="PROSITE" id="PS00221">
    <property type="entry name" value="MIP"/>
    <property type="match status" value="1"/>
</dbReference>
<evidence type="ECO:0000256" key="8">
    <source>
        <dbReference type="RuleBase" id="RU000477"/>
    </source>
</evidence>
<keyword evidence="6 9" id="KW-1133">Transmembrane helix</keyword>
<dbReference type="InterPro" id="IPR034294">
    <property type="entry name" value="Aquaporin_transptr"/>
</dbReference>
<dbReference type="Pfam" id="PF00230">
    <property type="entry name" value="MIP"/>
    <property type="match status" value="1"/>
</dbReference>
<dbReference type="OrthoDB" id="3222at2759"/>
<evidence type="ECO:0000256" key="1">
    <source>
        <dbReference type="ARBA" id="ARBA00004651"/>
    </source>
</evidence>
<dbReference type="EMBL" id="KQ416719">
    <property type="protein sequence ID" value="KOF95548.1"/>
    <property type="molecule type" value="Genomic_DNA"/>
</dbReference>
<comment type="subcellular location">
    <subcellularLocation>
        <location evidence="1">Cell membrane</location>
        <topology evidence="1">Multi-pass membrane protein</topology>
    </subcellularLocation>
</comment>
<dbReference type="SUPFAM" id="SSF81338">
    <property type="entry name" value="Aquaporin-like"/>
    <property type="match status" value="1"/>
</dbReference>
<evidence type="ECO:0000256" key="7">
    <source>
        <dbReference type="ARBA" id="ARBA00023136"/>
    </source>
</evidence>
<dbReference type="KEGG" id="obi:106867199"/>
<feature type="transmembrane region" description="Helical" evidence="9">
    <location>
        <begin position="178"/>
        <end position="197"/>
    </location>
</feature>
<evidence type="ECO:0000256" key="3">
    <source>
        <dbReference type="ARBA" id="ARBA00022448"/>
    </source>
</evidence>
<evidence type="ECO:0000256" key="2">
    <source>
        <dbReference type="ARBA" id="ARBA00006175"/>
    </source>
</evidence>